<name>A0A261TIC3_9BORD</name>
<evidence type="ECO:0000313" key="1">
    <source>
        <dbReference type="EMBL" id="OZI49021.1"/>
    </source>
</evidence>
<gene>
    <name evidence="1" type="ORF">CAL25_15475</name>
</gene>
<comment type="caution">
    <text evidence="1">The sequence shown here is derived from an EMBL/GenBank/DDBJ whole genome shotgun (WGS) entry which is preliminary data.</text>
</comment>
<sequence>MNADWIEPADFASVPLHSTAEHVCMPPLQGYDAQLRIAAPAKVRIRADHPLAIPVCARGILPAVEDPQKPGFVAKDVQSGKVYRGIAFDYSRPPLDNVEVDPSEPRPFKKVPLPPGLTVETRFSTDMVRTLNLPTRPANYEVYIEVDGIRSNQVNIEVEEAK</sequence>
<accession>A0A261TIC3</accession>
<dbReference type="Proteomes" id="UP000216913">
    <property type="component" value="Unassembled WGS sequence"/>
</dbReference>
<dbReference type="EMBL" id="NEVP01000009">
    <property type="protein sequence ID" value="OZI49021.1"/>
    <property type="molecule type" value="Genomic_DNA"/>
</dbReference>
<reference evidence="1 2" key="1">
    <citation type="submission" date="2017-05" db="EMBL/GenBank/DDBJ databases">
        <title>Complete and WGS of Bordetella genogroups.</title>
        <authorList>
            <person name="Spilker T."/>
            <person name="LiPuma J."/>
        </authorList>
    </citation>
    <scope>NUCLEOTIDE SEQUENCE [LARGE SCALE GENOMIC DNA]</scope>
    <source>
        <strain evidence="1 2">AU10456</strain>
    </source>
</reference>
<dbReference type="OrthoDB" id="8666318at2"/>
<dbReference type="AlphaFoldDB" id="A0A261TIC3"/>
<evidence type="ECO:0000313" key="2">
    <source>
        <dbReference type="Proteomes" id="UP000216913"/>
    </source>
</evidence>
<proteinExistence type="predicted"/>
<keyword evidence="2" id="KW-1185">Reference proteome</keyword>
<dbReference type="RefSeq" id="WP_094801464.1">
    <property type="nucleotide sequence ID" value="NZ_NEVN01000010.1"/>
</dbReference>
<protein>
    <submittedName>
        <fullName evidence="1">Uncharacterized protein</fullName>
    </submittedName>
</protein>
<organism evidence="1 2">
    <name type="scientific">Bordetella genomosp. 5</name>
    <dbReference type="NCBI Taxonomy" id="1395608"/>
    <lineage>
        <taxon>Bacteria</taxon>
        <taxon>Pseudomonadati</taxon>
        <taxon>Pseudomonadota</taxon>
        <taxon>Betaproteobacteria</taxon>
        <taxon>Burkholderiales</taxon>
        <taxon>Alcaligenaceae</taxon>
        <taxon>Bordetella</taxon>
    </lineage>
</organism>